<dbReference type="EMBL" id="JAWWNJ010000009">
    <property type="protein sequence ID" value="KAK7048341.1"/>
    <property type="molecule type" value="Genomic_DNA"/>
</dbReference>
<evidence type="ECO:0000256" key="2">
    <source>
        <dbReference type="ARBA" id="ARBA00022723"/>
    </source>
</evidence>
<dbReference type="AlphaFoldDB" id="A0AAW0DAQ4"/>
<reference evidence="6 7" key="1">
    <citation type="journal article" date="2024" name="J Genomics">
        <title>Draft genome sequencing and assembly of Favolaschia claudopus CIRM-BRFM 2984 isolated from oak limbs.</title>
        <authorList>
            <person name="Navarro D."/>
            <person name="Drula E."/>
            <person name="Chaduli D."/>
            <person name="Cazenave R."/>
            <person name="Ahrendt S."/>
            <person name="Wang J."/>
            <person name="Lipzen A."/>
            <person name="Daum C."/>
            <person name="Barry K."/>
            <person name="Grigoriev I.V."/>
            <person name="Favel A."/>
            <person name="Rosso M.N."/>
            <person name="Martin F."/>
        </authorList>
    </citation>
    <scope>NUCLEOTIDE SEQUENCE [LARGE SCALE GENOMIC DNA]</scope>
    <source>
        <strain evidence="6 7">CIRM-BRFM 2984</strain>
    </source>
</reference>
<evidence type="ECO:0000256" key="3">
    <source>
        <dbReference type="ARBA" id="ARBA00022801"/>
    </source>
</evidence>
<dbReference type="PANTHER" id="PTHR42978">
    <property type="entry name" value="QUORUM-QUENCHING LACTONASE YTNP-RELATED-RELATED"/>
    <property type="match status" value="1"/>
</dbReference>
<keyword evidence="7" id="KW-1185">Reference proteome</keyword>
<dbReference type="InterPro" id="IPR036866">
    <property type="entry name" value="RibonucZ/Hydroxyglut_hydro"/>
</dbReference>
<gene>
    <name evidence="6" type="ORF">R3P38DRAFT_2505668</name>
</gene>
<evidence type="ECO:0000313" key="6">
    <source>
        <dbReference type="EMBL" id="KAK7048341.1"/>
    </source>
</evidence>
<organism evidence="6 7">
    <name type="scientific">Favolaschia claudopus</name>
    <dbReference type="NCBI Taxonomy" id="2862362"/>
    <lineage>
        <taxon>Eukaryota</taxon>
        <taxon>Fungi</taxon>
        <taxon>Dikarya</taxon>
        <taxon>Basidiomycota</taxon>
        <taxon>Agaricomycotina</taxon>
        <taxon>Agaricomycetes</taxon>
        <taxon>Agaricomycetidae</taxon>
        <taxon>Agaricales</taxon>
        <taxon>Marasmiineae</taxon>
        <taxon>Mycenaceae</taxon>
        <taxon>Favolaschia</taxon>
    </lineage>
</organism>
<keyword evidence="3" id="KW-0378">Hydrolase</keyword>
<dbReference type="InterPro" id="IPR051013">
    <property type="entry name" value="MBL_superfamily_lactonases"/>
</dbReference>
<evidence type="ECO:0000313" key="7">
    <source>
        <dbReference type="Proteomes" id="UP001362999"/>
    </source>
</evidence>
<protein>
    <submittedName>
        <fullName evidence="6">Metallo-beta-lactamase superfamily protein</fullName>
    </submittedName>
</protein>
<keyword evidence="4" id="KW-0862">Zinc</keyword>
<dbReference type="Gene3D" id="3.60.15.10">
    <property type="entry name" value="Ribonuclease Z/Hydroxyacylglutathione hydrolase-like"/>
    <property type="match status" value="1"/>
</dbReference>
<comment type="similarity">
    <text evidence="1">Belongs to the metallo-beta-lactamase superfamily.</text>
</comment>
<name>A0AAW0DAQ4_9AGAR</name>
<feature type="domain" description="Metallo-beta-lactamase" evidence="5">
    <location>
        <begin position="53"/>
        <end position="262"/>
    </location>
</feature>
<dbReference type="SUPFAM" id="SSF56281">
    <property type="entry name" value="Metallo-hydrolase/oxidoreductase"/>
    <property type="match status" value="1"/>
</dbReference>
<evidence type="ECO:0000256" key="1">
    <source>
        <dbReference type="ARBA" id="ARBA00007749"/>
    </source>
</evidence>
<proteinExistence type="inferred from homology"/>
<keyword evidence="2" id="KW-0479">Metal-binding</keyword>
<dbReference type="Pfam" id="PF00753">
    <property type="entry name" value="Lactamase_B"/>
    <property type="match status" value="1"/>
</dbReference>
<dbReference type="GO" id="GO:0016787">
    <property type="term" value="F:hydrolase activity"/>
    <property type="evidence" value="ECO:0007669"/>
    <property type="project" value="UniProtKB-KW"/>
</dbReference>
<dbReference type="SMART" id="SM00849">
    <property type="entry name" value="Lactamase_B"/>
    <property type="match status" value="1"/>
</dbReference>
<evidence type="ECO:0000256" key="4">
    <source>
        <dbReference type="ARBA" id="ARBA00022833"/>
    </source>
</evidence>
<dbReference type="InterPro" id="IPR001279">
    <property type="entry name" value="Metallo-B-lactamas"/>
</dbReference>
<comment type="caution">
    <text evidence="6">The sequence shown here is derived from an EMBL/GenBank/DDBJ whole genome shotgun (WGS) entry which is preliminary data.</text>
</comment>
<sequence length="364" mass="40148">MSPPTFRDLGIPVSNATVSLKVFNVVRDMREVYVSADFMMKPVLPGREMATLPIFAFLIENAAMGQRVMFDLGPRKDQENAAPPIPEWHATKFYAMPVDRDITEQLDDNGVDLKTISAVIWSHAHFDHTGDVSKFPASTNLVFGPETKAVSYLVDSNSDLVESDLSGRDLVRVDFDKSPLEIGGFKANDFFGDGSFYLLDVPGHLAGHLCALARVTPTSFVLLGGDCCHHPGMLRPTSKIHRHYPCPGEIFASARRSVSATHFPPPDAVGEFDLASRTTPMLDVSDKGVYADRDTARKSIEKIGDFDVNSDVFVALAHDESLVDVVGPFPALLNDWQAKDWKNKVMWAFLDEANPAFRFSAKTV</sequence>
<dbReference type="GO" id="GO:0046872">
    <property type="term" value="F:metal ion binding"/>
    <property type="evidence" value="ECO:0007669"/>
    <property type="project" value="UniProtKB-KW"/>
</dbReference>
<evidence type="ECO:0000259" key="5">
    <source>
        <dbReference type="SMART" id="SM00849"/>
    </source>
</evidence>
<dbReference type="CDD" id="cd07730">
    <property type="entry name" value="metallo-hydrolase-like_MBL-fold"/>
    <property type="match status" value="1"/>
</dbReference>
<accession>A0AAW0DAQ4</accession>
<dbReference type="Proteomes" id="UP001362999">
    <property type="component" value="Unassembled WGS sequence"/>
</dbReference>
<dbReference type="PANTHER" id="PTHR42978:SF5">
    <property type="entry name" value="METALLO-BETA-LACTAMASE DOMAIN-CONTAINING PROTEIN"/>
    <property type="match status" value="1"/>
</dbReference>